<evidence type="ECO:0000256" key="1">
    <source>
        <dbReference type="SAM" id="MobiDB-lite"/>
    </source>
</evidence>
<proteinExistence type="predicted"/>
<protein>
    <submittedName>
        <fullName evidence="2">Unannotated protein</fullName>
    </submittedName>
</protein>
<feature type="region of interest" description="Disordered" evidence="1">
    <location>
        <begin position="44"/>
        <end position="88"/>
    </location>
</feature>
<organism evidence="2">
    <name type="scientific">freshwater metagenome</name>
    <dbReference type="NCBI Taxonomy" id="449393"/>
    <lineage>
        <taxon>unclassified sequences</taxon>
        <taxon>metagenomes</taxon>
        <taxon>ecological metagenomes</taxon>
    </lineage>
</organism>
<accession>A0A6J6WXA6</accession>
<sequence>MSRTEQPEHWAYELKERTVRLLRLLNALPPAYLSRLAERYLRRPDQPGRLVRSTSHQPVSTNPVQRPREMASNRVGGISGIYADPLVP</sequence>
<gene>
    <name evidence="2" type="ORF">UFOPK2996_00237</name>
    <name evidence="3" type="ORF">UFOPK3974_01348</name>
</gene>
<reference evidence="2" key="1">
    <citation type="submission" date="2020-05" db="EMBL/GenBank/DDBJ databases">
        <authorList>
            <person name="Chiriac C."/>
            <person name="Salcher M."/>
            <person name="Ghai R."/>
            <person name="Kavagutti S V."/>
        </authorList>
    </citation>
    <scope>NUCLEOTIDE SEQUENCE</scope>
</reference>
<evidence type="ECO:0000313" key="3">
    <source>
        <dbReference type="EMBL" id="CAB4998313.1"/>
    </source>
</evidence>
<dbReference type="AlphaFoldDB" id="A0A6J6WXA6"/>
<evidence type="ECO:0000313" key="2">
    <source>
        <dbReference type="EMBL" id="CAB4788395.1"/>
    </source>
</evidence>
<feature type="compositionally biased region" description="Polar residues" evidence="1">
    <location>
        <begin position="52"/>
        <end position="64"/>
    </location>
</feature>
<dbReference type="EMBL" id="CAFAAH010000014">
    <property type="protein sequence ID" value="CAB4788395.1"/>
    <property type="molecule type" value="Genomic_DNA"/>
</dbReference>
<name>A0A6J6WXA6_9ZZZZ</name>
<dbReference type="EMBL" id="CAFBOR010000219">
    <property type="protein sequence ID" value="CAB4998313.1"/>
    <property type="molecule type" value="Genomic_DNA"/>
</dbReference>